<evidence type="ECO:0000313" key="3">
    <source>
        <dbReference type="Proteomes" id="UP000772434"/>
    </source>
</evidence>
<dbReference type="Proteomes" id="UP000772434">
    <property type="component" value="Unassembled WGS sequence"/>
</dbReference>
<dbReference type="OrthoDB" id="79830at2759"/>
<evidence type="ECO:0000313" key="2">
    <source>
        <dbReference type="EMBL" id="KAF9036532.1"/>
    </source>
</evidence>
<sequence length="172" mass="18452">MSGPVRHKSRAASRAFSSSPYSRSDTKKSSWSISGLLNYFNPLRSRYLSQEGSEAGIRDTSHAAAAETLSSRAPQISSASDATNHPSPAPLEFAQPPPSSASSLSPTNATFGGHDVSPETQQQGLEYLSKYLGERPRDEPLSTSEAEELISIIKKSTPGKTASNAKREFKSH</sequence>
<name>A0A9P5P5U9_9AGAR</name>
<feature type="region of interest" description="Disordered" evidence="1">
    <location>
        <begin position="1"/>
        <end position="30"/>
    </location>
</feature>
<dbReference type="EMBL" id="JADNRY010000603">
    <property type="protein sequence ID" value="KAF9036532.1"/>
    <property type="molecule type" value="Genomic_DNA"/>
</dbReference>
<feature type="compositionally biased region" description="Basic residues" evidence="1">
    <location>
        <begin position="1"/>
        <end position="11"/>
    </location>
</feature>
<protein>
    <submittedName>
        <fullName evidence="2">Uncharacterized protein</fullName>
    </submittedName>
</protein>
<feature type="compositionally biased region" description="Low complexity" evidence="1">
    <location>
        <begin position="12"/>
        <end position="23"/>
    </location>
</feature>
<proteinExistence type="predicted"/>
<comment type="caution">
    <text evidence="2">The sequence shown here is derived from an EMBL/GenBank/DDBJ whole genome shotgun (WGS) entry which is preliminary data.</text>
</comment>
<feature type="compositionally biased region" description="Polar residues" evidence="1">
    <location>
        <begin position="68"/>
        <end position="86"/>
    </location>
</feature>
<gene>
    <name evidence="2" type="ORF">BDP27DRAFT_819528</name>
</gene>
<keyword evidence="3" id="KW-1185">Reference proteome</keyword>
<reference evidence="2" key="1">
    <citation type="submission" date="2020-11" db="EMBL/GenBank/DDBJ databases">
        <authorList>
            <consortium name="DOE Joint Genome Institute"/>
            <person name="Ahrendt S."/>
            <person name="Riley R."/>
            <person name="Andreopoulos W."/>
            <person name="Labutti K."/>
            <person name="Pangilinan J."/>
            <person name="Ruiz-Duenas F.J."/>
            <person name="Barrasa J.M."/>
            <person name="Sanchez-Garcia M."/>
            <person name="Camarero S."/>
            <person name="Miyauchi S."/>
            <person name="Serrano A."/>
            <person name="Linde D."/>
            <person name="Babiker R."/>
            <person name="Drula E."/>
            <person name="Ayuso-Fernandez I."/>
            <person name="Pacheco R."/>
            <person name="Padilla G."/>
            <person name="Ferreira P."/>
            <person name="Barriuso J."/>
            <person name="Kellner H."/>
            <person name="Castanera R."/>
            <person name="Alfaro M."/>
            <person name="Ramirez L."/>
            <person name="Pisabarro A.G."/>
            <person name="Kuo A."/>
            <person name="Tritt A."/>
            <person name="Lipzen A."/>
            <person name="He G."/>
            <person name="Yan M."/>
            <person name="Ng V."/>
            <person name="Cullen D."/>
            <person name="Martin F."/>
            <person name="Rosso M.-N."/>
            <person name="Henrissat B."/>
            <person name="Hibbett D."/>
            <person name="Martinez A.T."/>
            <person name="Grigoriev I.V."/>
        </authorList>
    </citation>
    <scope>NUCLEOTIDE SEQUENCE</scope>
    <source>
        <strain evidence="2">AH 40177</strain>
    </source>
</reference>
<evidence type="ECO:0000256" key="1">
    <source>
        <dbReference type="SAM" id="MobiDB-lite"/>
    </source>
</evidence>
<dbReference type="AlphaFoldDB" id="A0A9P5P5U9"/>
<accession>A0A9P5P5U9</accession>
<feature type="region of interest" description="Disordered" evidence="1">
    <location>
        <begin position="51"/>
        <end position="172"/>
    </location>
</feature>
<organism evidence="2 3">
    <name type="scientific">Rhodocollybia butyracea</name>
    <dbReference type="NCBI Taxonomy" id="206335"/>
    <lineage>
        <taxon>Eukaryota</taxon>
        <taxon>Fungi</taxon>
        <taxon>Dikarya</taxon>
        <taxon>Basidiomycota</taxon>
        <taxon>Agaricomycotina</taxon>
        <taxon>Agaricomycetes</taxon>
        <taxon>Agaricomycetidae</taxon>
        <taxon>Agaricales</taxon>
        <taxon>Marasmiineae</taxon>
        <taxon>Omphalotaceae</taxon>
        <taxon>Rhodocollybia</taxon>
    </lineage>
</organism>